<evidence type="ECO:0000256" key="8">
    <source>
        <dbReference type="HAMAP-Rule" id="MF_00376"/>
    </source>
</evidence>
<dbReference type="Pfam" id="PF01121">
    <property type="entry name" value="CoaE"/>
    <property type="match status" value="1"/>
</dbReference>
<dbReference type="SUPFAM" id="SSF52540">
    <property type="entry name" value="P-loop containing nucleoside triphosphate hydrolases"/>
    <property type="match status" value="1"/>
</dbReference>
<dbReference type="Proteomes" id="UP000263273">
    <property type="component" value="Unassembled WGS sequence"/>
</dbReference>
<evidence type="ECO:0000256" key="7">
    <source>
        <dbReference type="ARBA" id="ARBA00022993"/>
    </source>
</evidence>
<reference evidence="10 11" key="1">
    <citation type="journal article" date="2018" name="Nat. Biotechnol.">
        <title>A standardized bacterial taxonomy based on genome phylogeny substantially revises the tree of life.</title>
        <authorList>
            <person name="Parks D.H."/>
            <person name="Chuvochina M."/>
            <person name="Waite D.W."/>
            <person name="Rinke C."/>
            <person name="Skarshewski A."/>
            <person name="Chaumeil P.A."/>
            <person name="Hugenholtz P."/>
        </authorList>
    </citation>
    <scope>NUCLEOTIDE SEQUENCE [LARGE SCALE GENOMIC DNA]</scope>
    <source>
        <strain evidence="10">UBA10948</strain>
    </source>
</reference>
<evidence type="ECO:0000256" key="2">
    <source>
        <dbReference type="ARBA" id="ARBA00022490"/>
    </source>
</evidence>
<dbReference type="CDD" id="cd02022">
    <property type="entry name" value="DPCK"/>
    <property type="match status" value="1"/>
</dbReference>
<keyword evidence="3 8" id="KW-0808">Transferase</keyword>
<feature type="binding site" evidence="8">
    <location>
        <begin position="11"/>
        <end position="16"/>
    </location>
    <ligand>
        <name>ATP</name>
        <dbReference type="ChEBI" id="CHEBI:30616"/>
    </ligand>
</feature>
<sequence length="196" mass="22025">MKTIGLTGGIASGKSMVARALQEMGAVLLSADEIGHQVIEPGKTAYYDLINAFGKEIVNADGTINRKELGGIVFEDPQKLQLLNQLTHPSIMQEIRLKLAQIEQEQPAAIVVMEIPLLYETRMERLFDQVWVVWVDRETQIKRLMARDAIDRSDAISRIDSQMPLDEKARRADLVIDNCGSIEETIAKATRYFNNI</sequence>
<dbReference type="GO" id="GO:0005524">
    <property type="term" value="F:ATP binding"/>
    <property type="evidence" value="ECO:0007669"/>
    <property type="project" value="UniProtKB-UniRule"/>
</dbReference>
<dbReference type="PROSITE" id="PS51219">
    <property type="entry name" value="DPCK"/>
    <property type="match status" value="1"/>
</dbReference>
<protein>
    <recommendedName>
        <fullName evidence="8 9">Dephospho-CoA kinase</fullName>
        <ecNumber evidence="8 9">2.7.1.24</ecNumber>
    </recommendedName>
    <alternativeName>
        <fullName evidence="8">Dephosphocoenzyme A kinase</fullName>
    </alternativeName>
</protein>
<evidence type="ECO:0000256" key="9">
    <source>
        <dbReference type="NCBIfam" id="TIGR00152"/>
    </source>
</evidence>
<dbReference type="EC" id="2.7.1.24" evidence="8 9"/>
<dbReference type="PANTHER" id="PTHR10695">
    <property type="entry name" value="DEPHOSPHO-COA KINASE-RELATED"/>
    <property type="match status" value="1"/>
</dbReference>
<proteinExistence type="inferred from homology"/>
<dbReference type="GO" id="GO:0005737">
    <property type="term" value="C:cytoplasm"/>
    <property type="evidence" value="ECO:0007669"/>
    <property type="project" value="UniProtKB-SubCell"/>
</dbReference>
<name>A0A354YZ04_9FIRM</name>
<evidence type="ECO:0000256" key="5">
    <source>
        <dbReference type="ARBA" id="ARBA00022777"/>
    </source>
</evidence>
<keyword evidence="5 8" id="KW-0418">Kinase</keyword>
<comment type="similarity">
    <text evidence="1 8">Belongs to the CoaE family.</text>
</comment>
<dbReference type="AlphaFoldDB" id="A0A354YZ04"/>
<dbReference type="HAMAP" id="MF_00376">
    <property type="entry name" value="Dephospho_CoA_kinase"/>
    <property type="match status" value="1"/>
</dbReference>
<comment type="function">
    <text evidence="8">Catalyzes the phosphorylation of the 3'-hydroxyl group of dephosphocoenzyme A to form coenzyme A.</text>
</comment>
<dbReference type="InterPro" id="IPR001977">
    <property type="entry name" value="Depp_CoAkinase"/>
</dbReference>
<dbReference type="InterPro" id="IPR027417">
    <property type="entry name" value="P-loop_NTPase"/>
</dbReference>
<comment type="catalytic activity">
    <reaction evidence="8">
        <text>3'-dephospho-CoA + ATP = ADP + CoA + H(+)</text>
        <dbReference type="Rhea" id="RHEA:18245"/>
        <dbReference type="ChEBI" id="CHEBI:15378"/>
        <dbReference type="ChEBI" id="CHEBI:30616"/>
        <dbReference type="ChEBI" id="CHEBI:57287"/>
        <dbReference type="ChEBI" id="CHEBI:57328"/>
        <dbReference type="ChEBI" id="CHEBI:456216"/>
        <dbReference type="EC" id="2.7.1.24"/>
    </reaction>
</comment>
<evidence type="ECO:0000256" key="1">
    <source>
        <dbReference type="ARBA" id="ARBA00009018"/>
    </source>
</evidence>
<comment type="pathway">
    <text evidence="8">Cofactor biosynthesis; coenzyme A biosynthesis; CoA from (R)-pantothenate: step 5/5.</text>
</comment>
<dbReference type="RefSeq" id="WP_061213985.1">
    <property type="nucleotide sequence ID" value="NZ_DCDX01000050.1"/>
</dbReference>
<dbReference type="Gene3D" id="3.40.50.300">
    <property type="entry name" value="P-loop containing nucleotide triphosphate hydrolases"/>
    <property type="match status" value="1"/>
</dbReference>
<dbReference type="STRING" id="378794.GCA_001570625_01412"/>
<evidence type="ECO:0000313" key="11">
    <source>
        <dbReference type="Proteomes" id="UP000263273"/>
    </source>
</evidence>
<evidence type="ECO:0000256" key="4">
    <source>
        <dbReference type="ARBA" id="ARBA00022741"/>
    </source>
</evidence>
<dbReference type="FunFam" id="3.40.50.300:FF:000991">
    <property type="entry name" value="Dephospho-CoA kinase"/>
    <property type="match status" value="1"/>
</dbReference>
<keyword evidence="4 8" id="KW-0547">Nucleotide-binding</keyword>
<organism evidence="10 11">
    <name type="scientific">Syntrophomonas wolfei</name>
    <dbReference type="NCBI Taxonomy" id="863"/>
    <lineage>
        <taxon>Bacteria</taxon>
        <taxon>Bacillati</taxon>
        <taxon>Bacillota</taxon>
        <taxon>Clostridia</taxon>
        <taxon>Eubacteriales</taxon>
        <taxon>Syntrophomonadaceae</taxon>
        <taxon>Syntrophomonas</taxon>
    </lineage>
</organism>
<dbReference type="NCBIfam" id="TIGR00152">
    <property type="entry name" value="dephospho-CoA kinase"/>
    <property type="match status" value="1"/>
</dbReference>
<keyword evidence="6 8" id="KW-0067">ATP-binding</keyword>
<accession>A0A354YZ04</accession>
<evidence type="ECO:0000256" key="3">
    <source>
        <dbReference type="ARBA" id="ARBA00022679"/>
    </source>
</evidence>
<keyword evidence="2 8" id="KW-0963">Cytoplasm</keyword>
<comment type="caution">
    <text evidence="10">The sequence shown here is derived from an EMBL/GenBank/DDBJ whole genome shotgun (WGS) entry which is preliminary data.</text>
</comment>
<comment type="subcellular location">
    <subcellularLocation>
        <location evidence="8">Cytoplasm</location>
    </subcellularLocation>
</comment>
<dbReference type="EMBL" id="DNZF01000132">
    <property type="protein sequence ID" value="HBK53467.1"/>
    <property type="molecule type" value="Genomic_DNA"/>
</dbReference>
<gene>
    <name evidence="8" type="primary">coaE</name>
    <name evidence="10" type="ORF">DDZ44_06000</name>
</gene>
<dbReference type="UniPathway" id="UPA00241">
    <property type="reaction ID" value="UER00356"/>
</dbReference>
<evidence type="ECO:0000256" key="6">
    <source>
        <dbReference type="ARBA" id="ARBA00022840"/>
    </source>
</evidence>
<dbReference type="GO" id="GO:0015937">
    <property type="term" value="P:coenzyme A biosynthetic process"/>
    <property type="evidence" value="ECO:0007669"/>
    <property type="project" value="UniProtKB-UniRule"/>
</dbReference>
<keyword evidence="7 8" id="KW-0173">Coenzyme A biosynthesis</keyword>
<dbReference type="PANTHER" id="PTHR10695:SF46">
    <property type="entry name" value="BIFUNCTIONAL COENZYME A SYNTHASE-RELATED"/>
    <property type="match status" value="1"/>
</dbReference>
<dbReference type="GO" id="GO:0004140">
    <property type="term" value="F:dephospho-CoA kinase activity"/>
    <property type="evidence" value="ECO:0007669"/>
    <property type="project" value="UniProtKB-UniRule"/>
</dbReference>
<evidence type="ECO:0000313" key="10">
    <source>
        <dbReference type="EMBL" id="HBK53467.1"/>
    </source>
</evidence>